<dbReference type="EMBL" id="QGKW02001911">
    <property type="protein sequence ID" value="KAF2568383.1"/>
    <property type="molecule type" value="Genomic_DNA"/>
</dbReference>
<dbReference type="PANTHER" id="PTHR47165">
    <property type="entry name" value="OS03G0429900 PROTEIN"/>
    <property type="match status" value="1"/>
</dbReference>
<proteinExistence type="predicted"/>
<gene>
    <name evidence="3" type="ORF">F2Q68_00026344</name>
</gene>
<dbReference type="AlphaFoldDB" id="A0A8S9IG33"/>
<feature type="domain" description="Replication protein A 70 kDa DNA-binding subunit B/D first OB fold" evidence="2">
    <location>
        <begin position="165"/>
        <end position="224"/>
    </location>
</feature>
<evidence type="ECO:0000259" key="2">
    <source>
        <dbReference type="Pfam" id="PF02721"/>
    </source>
</evidence>
<dbReference type="Gene3D" id="2.40.50.140">
    <property type="entry name" value="Nucleic acid-binding proteins"/>
    <property type="match status" value="3"/>
</dbReference>
<evidence type="ECO:0000256" key="1">
    <source>
        <dbReference type="SAM" id="MobiDB-lite"/>
    </source>
</evidence>
<dbReference type="Proteomes" id="UP000712281">
    <property type="component" value="Unassembled WGS sequence"/>
</dbReference>
<sequence length="462" mass="51466">MFLDIHAFDNVLSCSLNTNFLIDVIGEVLDLGGMDVVRCQGKAIKKVEFTLRDINDKRLKCCLWGKCAELLTSEAKVPNNGDICLIRFAKIRKNRGELQVSNSFDSTLVLINPDLAETHALKQMYKLHLLVQDLTGESNIILLDSAARTIVNASAAKLLNGSYDKGVKIHASCKKTFFERLERHCRAGEWKVITNFTLSQASGFYRVTNHVYKMSFVGQTSISESALECDNMFLALHDFDRILSGSLNTCFLIDVIGEVLDLGGLDVVQCQGKERKKVEFTLRDIKYKLHLLVKDQTGESKFMLLDSIAKTIVKATAEKLLNGSLDEIEDPEMLPDEIMELVGKTYCFGIAVDESNIAYGVEFYKAMKVWNLHEIVTTESTVESANQSDKETPMLCCSEVSCQQIAHIPSSSDSLSTPSSKRSKEDNEVVAPDINSSTKKQCTKVIKIEKLDDDEGKEKNSG</sequence>
<dbReference type="CDD" id="cd04481">
    <property type="entry name" value="RPA1_DBD_B_like"/>
    <property type="match status" value="1"/>
</dbReference>
<name>A0A8S9IG33_BRACR</name>
<evidence type="ECO:0000313" key="4">
    <source>
        <dbReference type="Proteomes" id="UP000712281"/>
    </source>
</evidence>
<dbReference type="InterPro" id="IPR012340">
    <property type="entry name" value="NA-bd_OB-fold"/>
</dbReference>
<reference evidence="3" key="1">
    <citation type="submission" date="2019-12" db="EMBL/GenBank/DDBJ databases">
        <title>Genome sequencing and annotation of Brassica cretica.</title>
        <authorList>
            <person name="Studholme D.J."/>
            <person name="Sarris P.F."/>
        </authorList>
    </citation>
    <scope>NUCLEOTIDE SEQUENCE</scope>
    <source>
        <strain evidence="3">PFS-001/15</strain>
        <tissue evidence="3">Leaf</tissue>
    </source>
</reference>
<organism evidence="3 4">
    <name type="scientific">Brassica cretica</name>
    <name type="common">Mustard</name>
    <dbReference type="NCBI Taxonomy" id="69181"/>
    <lineage>
        <taxon>Eukaryota</taxon>
        <taxon>Viridiplantae</taxon>
        <taxon>Streptophyta</taxon>
        <taxon>Embryophyta</taxon>
        <taxon>Tracheophyta</taxon>
        <taxon>Spermatophyta</taxon>
        <taxon>Magnoliopsida</taxon>
        <taxon>eudicotyledons</taxon>
        <taxon>Gunneridae</taxon>
        <taxon>Pentapetalae</taxon>
        <taxon>rosids</taxon>
        <taxon>malvids</taxon>
        <taxon>Brassicales</taxon>
        <taxon>Brassicaceae</taxon>
        <taxon>Brassiceae</taxon>
        <taxon>Brassica</taxon>
    </lineage>
</organism>
<dbReference type="SUPFAM" id="SSF50249">
    <property type="entry name" value="Nucleic acid-binding proteins"/>
    <property type="match status" value="3"/>
</dbReference>
<dbReference type="Pfam" id="PF02721">
    <property type="entry name" value="DUF223"/>
    <property type="match status" value="1"/>
</dbReference>
<comment type="caution">
    <text evidence="3">The sequence shown here is derived from an EMBL/GenBank/DDBJ whole genome shotgun (WGS) entry which is preliminary data.</text>
</comment>
<protein>
    <recommendedName>
        <fullName evidence="2">Replication protein A 70 kDa DNA-binding subunit B/D first OB fold domain-containing protein</fullName>
    </recommendedName>
</protein>
<evidence type="ECO:0000313" key="3">
    <source>
        <dbReference type="EMBL" id="KAF2568383.1"/>
    </source>
</evidence>
<dbReference type="InterPro" id="IPR003871">
    <property type="entry name" value="RFA1B/D_OB_1st"/>
</dbReference>
<dbReference type="CDD" id="cd04480">
    <property type="entry name" value="RPA1_DBD_A_like"/>
    <property type="match status" value="1"/>
</dbReference>
<feature type="compositionally biased region" description="Low complexity" evidence="1">
    <location>
        <begin position="410"/>
        <end position="420"/>
    </location>
</feature>
<dbReference type="PANTHER" id="PTHR47165:SF4">
    <property type="entry name" value="OS03G0429900 PROTEIN"/>
    <property type="match status" value="1"/>
</dbReference>
<accession>A0A8S9IG33</accession>
<feature type="region of interest" description="Disordered" evidence="1">
    <location>
        <begin position="408"/>
        <end position="439"/>
    </location>
</feature>